<keyword evidence="7 11" id="KW-1133">Transmembrane helix</keyword>
<dbReference type="CDD" id="cd11480">
    <property type="entry name" value="SLC5sbd_u4"/>
    <property type="match status" value="1"/>
</dbReference>
<keyword evidence="8 11" id="KW-0472">Membrane</keyword>
<evidence type="ECO:0000256" key="8">
    <source>
        <dbReference type="ARBA" id="ARBA00023136"/>
    </source>
</evidence>
<dbReference type="InterPro" id="IPR001734">
    <property type="entry name" value="Na/solute_symporter"/>
</dbReference>
<dbReference type="InterPro" id="IPR018212">
    <property type="entry name" value="Na/solute_symporter_CS"/>
</dbReference>
<dbReference type="PANTHER" id="PTHR48086:SF5">
    <property type="entry name" value="NA(+):SOLUTE SYMPORTER (SSF FAMILY)"/>
    <property type="match status" value="1"/>
</dbReference>
<name>A0A432YHM0_9GAMM</name>
<feature type="transmembrane region" description="Helical" evidence="11">
    <location>
        <begin position="146"/>
        <end position="167"/>
    </location>
</feature>
<keyword evidence="3" id="KW-0813">Transport</keyword>
<evidence type="ECO:0000256" key="6">
    <source>
        <dbReference type="ARBA" id="ARBA00022847"/>
    </source>
</evidence>
<evidence type="ECO:0000256" key="5">
    <source>
        <dbReference type="ARBA" id="ARBA00022692"/>
    </source>
</evidence>
<accession>A0A432YHM0</accession>
<keyword evidence="4" id="KW-1003">Cell membrane</keyword>
<evidence type="ECO:0000313" key="13">
    <source>
        <dbReference type="Proteomes" id="UP000288361"/>
    </source>
</evidence>
<feature type="transmembrane region" description="Helical" evidence="11">
    <location>
        <begin position="53"/>
        <end position="71"/>
    </location>
</feature>
<keyword evidence="9" id="KW-0406">Ion transport</keyword>
<comment type="similarity">
    <text evidence="2 10">Belongs to the sodium:solute symporter (SSF) (TC 2.A.21) family.</text>
</comment>
<feature type="transmembrane region" description="Helical" evidence="11">
    <location>
        <begin position="179"/>
        <end position="200"/>
    </location>
</feature>
<evidence type="ECO:0000256" key="10">
    <source>
        <dbReference type="RuleBase" id="RU362091"/>
    </source>
</evidence>
<feature type="transmembrane region" description="Helical" evidence="11">
    <location>
        <begin position="486"/>
        <end position="504"/>
    </location>
</feature>
<feature type="transmembrane region" description="Helical" evidence="11">
    <location>
        <begin position="285"/>
        <end position="306"/>
    </location>
</feature>
<feature type="transmembrane region" description="Helical" evidence="11">
    <location>
        <begin position="116"/>
        <end position="134"/>
    </location>
</feature>
<dbReference type="Pfam" id="PF00474">
    <property type="entry name" value="SSF"/>
    <property type="match status" value="2"/>
</dbReference>
<dbReference type="EMBL" id="PIQA01000015">
    <property type="protein sequence ID" value="RUO60467.1"/>
    <property type="molecule type" value="Genomic_DNA"/>
</dbReference>
<dbReference type="InterPro" id="IPR038377">
    <property type="entry name" value="Na/Glc_symporter_sf"/>
</dbReference>
<dbReference type="GO" id="GO:0015293">
    <property type="term" value="F:symporter activity"/>
    <property type="evidence" value="ECO:0007669"/>
    <property type="project" value="UniProtKB-KW"/>
</dbReference>
<evidence type="ECO:0000313" key="12">
    <source>
        <dbReference type="EMBL" id="RUO60467.1"/>
    </source>
</evidence>
<gene>
    <name evidence="12" type="ORF">CWI73_11925</name>
</gene>
<feature type="transmembrane region" description="Helical" evidence="11">
    <location>
        <begin position="453"/>
        <end position="474"/>
    </location>
</feature>
<feature type="transmembrane region" description="Helical" evidence="11">
    <location>
        <begin position="428"/>
        <end position="447"/>
    </location>
</feature>
<dbReference type="RefSeq" id="WP_126752992.1">
    <property type="nucleotide sequence ID" value="NZ_JBHUMT010000003.1"/>
</dbReference>
<dbReference type="GO" id="GO:0005886">
    <property type="term" value="C:plasma membrane"/>
    <property type="evidence" value="ECO:0007669"/>
    <property type="project" value="TreeGrafter"/>
</dbReference>
<evidence type="ECO:0000256" key="11">
    <source>
        <dbReference type="SAM" id="Phobius"/>
    </source>
</evidence>
<evidence type="ECO:0000256" key="2">
    <source>
        <dbReference type="ARBA" id="ARBA00006434"/>
    </source>
</evidence>
<feature type="transmembrane region" description="Helical" evidence="11">
    <location>
        <begin position="516"/>
        <end position="537"/>
    </location>
</feature>
<comment type="caution">
    <text evidence="12">The sequence shown here is derived from an EMBL/GenBank/DDBJ whole genome shotgun (WGS) entry which is preliminary data.</text>
</comment>
<protein>
    <submittedName>
        <fullName evidence="12">Cation acetate symporter</fullName>
    </submittedName>
</protein>
<feature type="transmembrane region" description="Helical" evidence="11">
    <location>
        <begin position="6"/>
        <end position="24"/>
    </location>
</feature>
<organism evidence="12 13">
    <name type="scientific">Idiomarina piscisalsi</name>
    <dbReference type="NCBI Taxonomy" id="1096243"/>
    <lineage>
        <taxon>Bacteria</taxon>
        <taxon>Pseudomonadati</taxon>
        <taxon>Pseudomonadota</taxon>
        <taxon>Gammaproteobacteria</taxon>
        <taxon>Alteromonadales</taxon>
        <taxon>Idiomarinaceae</taxon>
        <taxon>Idiomarina</taxon>
    </lineage>
</organism>
<keyword evidence="5 11" id="KW-0812">Transmembrane</keyword>
<evidence type="ECO:0000256" key="1">
    <source>
        <dbReference type="ARBA" id="ARBA00004141"/>
    </source>
</evidence>
<proteinExistence type="inferred from homology"/>
<reference evidence="12 13" key="1">
    <citation type="journal article" date="2011" name="Front. Microbiol.">
        <title>Genomic signatures of strain selection and enhancement in Bacillus atrophaeus var. globigii, a historical biowarfare simulant.</title>
        <authorList>
            <person name="Gibbons H.S."/>
            <person name="Broomall S.M."/>
            <person name="McNew L.A."/>
            <person name="Daligault H."/>
            <person name="Chapman C."/>
            <person name="Bruce D."/>
            <person name="Karavis M."/>
            <person name="Krepps M."/>
            <person name="McGregor P.A."/>
            <person name="Hong C."/>
            <person name="Park K.H."/>
            <person name="Akmal A."/>
            <person name="Feldman A."/>
            <person name="Lin J.S."/>
            <person name="Chang W.E."/>
            <person name="Higgs B.W."/>
            <person name="Demirev P."/>
            <person name="Lindquist J."/>
            <person name="Liem A."/>
            <person name="Fochler E."/>
            <person name="Read T.D."/>
            <person name="Tapia R."/>
            <person name="Johnson S."/>
            <person name="Bishop-Lilly K.A."/>
            <person name="Detter C."/>
            <person name="Han C."/>
            <person name="Sozhamannan S."/>
            <person name="Rosenzweig C.N."/>
            <person name="Skowronski E.W."/>
        </authorList>
    </citation>
    <scope>NUCLEOTIDE SEQUENCE [LARGE SCALE GENOMIC DNA]</scope>
    <source>
        <strain evidence="12 13">TPS4-2</strain>
    </source>
</reference>
<dbReference type="InterPro" id="IPR019899">
    <property type="entry name" value="Na/solute_symporter_VC_2705"/>
</dbReference>
<dbReference type="AlphaFoldDB" id="A0A432YHM0"/>
<evidence type="ECO:0000256" key="9">
    <source>
        <dbReference type="ARBA" id="ARBA00023201"/>
    </source>
</evidence>
<dbReference type="PROSITE" id="PS00457">
    <property type="entry name" value="NA_SOLUT_SYMP_2"/>
    <property type="match status" value="1"/>
</dbReference>
<evidence type="ECO:0000256" key="7">
    <source>
        <dbReference type="ARBA" id="ARBA00022989"/>
    </source>
</evidence>
<dbReference type="Gene3D" id="1.20.1730.10">
    <property type="entry name" value="Sodium/glucose cotransporter"/>
    <property type="match status" value="1"/>
</dbReference>
<dbReference type="Proteomes" id="UP000288361">
    <property type="component" value="Unassembled WGS sequence"/>
</dbReference>
<keyword evidence="6" id="KW-0769">Symport</keyword>
<dbReference type="InterPro" id="IPR050277">
    <property type="entry name" value="Sodium:Solute_Symporter"/>
</dbReference>
<dbReference type="GO" id="GO:0046942">
    <property type="term" value="P:carboxylic acid transport"/>
    <property type="evidence" value="ECO:0007669"/>
    <property type="project" value="UniProtKB-ARBA"/>
</dbReference>
<dbReference type="PROSITE" id="PS50283">
    <property type="entry name" value="NA_SOLUT_SYMP_3"/>
    <property type="match status" value="1"/>
</dbReference>
<dbReference type="NCBIfam" id="TIGR03648">
    <property type="entry name" value="Na_symport_lg"/>
    <property type="match status" value="1"/>
</dbReference>
<keyword evidence="9" id="KW-0739">Sodium transport</keyword>
<dbReference type="GO" id="GO:0006814">
    <property type="term" value="P:sodium ion transport"/>
    <property type="evidence" value="ECO:0007669"/>
    <property type="project" value="UniProtKB-KW"/>
</dbReference>
<evidence type="ECO:0000256" key="4">
    <source>
        <dbReference type="ARBA" id="ARBA00022475"/>
    </source>
</evidence>
<feature type="transmembrane region" description="Helical" evidence="11">
    <location>
        <begin position="251"/>
        <end position="273"/>
    </location>
</feature>
<feature type="transmembrane region" description="Helical" evidence="11">
    <location>
        <begin position="77"/>
        <end position="95"/>
    </location>
</feature>
<comment type="subcellular location">
    <subcellularLocation>
        <location evidence="1">Membrane</location>
        <topology evidence="1">Multi-pass membrane protein</topology>
    </subcellularLocation>
</comment>
<feature type="transmembrane region" description="Helical" evidence="11">
    <location>
        <begin position="378"/>
        <end position="407"/>
    </location>
</feature>
<sequence length="571" mass="61886">MDIQTLTFIIVGLTFALYIGIAIWSRAGSTNDFYVASGGVHPVANGMATAADWMSAASFISMAGIVAFAGYDGSVYLMGWTGGYVLLAMCLAPYLRKFGKFTVPDFIGDRYYSQTARTIAVLCAILICFTYIAGQMRGVGVVFSRFLEVDIATGVIIGAIIVFFYTVLGGMKGITYTQVAQYIVLMFAYVVPAVFISLMMTDHFLPQTGFGATIAEGVPGEGNYLLERLDGLSKELGFAAYTEGVRSKIDVFFITAALMVGTAGLPHVIVRFFTVPKVRDARRSAFWALTFISVVYLTAPAIASFAKVNIFNTVNGPYLQGVEYENAPSWVKNWEKTGLITWEDKNEDGKMFYSGDERNEMTIDRDIMVLANPEIADLPAWVVALVAAGGVAAALSTSAGLLLVISTSVSHDLLKRNLMPNITDKKELLYARVAAATAIIISVYFGIYPPGFVAQVVAFAFGLAAASFFPAIILGIFHKRMNRQGAVAGMVVGILFTFCYIVFFKFVSPELNTPEYWLFGISPEGIGTLGMIINFVVATIVHKATGDAPEDIQELVESIRYPKGSGEAQSH</sequence>
<evidence type="ECO:0000256" key="3">
    <source>
        <dbReference type="ARBA" id="ARBA00022448"/>
    </source>
</evidence>
<keyword evidence="9" id="KW-0915">Sodium</keyword>
<dbReference type="PANTHER" id="PTHR48086">
    <property type="entry name" value="SODIUM/PROLINE SYMPORTER-RELATED"/>
    <property type="match status" value="1"/>
</dbReference>